<dbReference type="Proteomes" id="UP000664859">
    <property type="component" value="Unassembled WGS sequence"/>
</dbReference>
<dbReference type="AlphaFoldDB" id="A0A835YU86"/>
<comment type="caution">
    <text evidence="2">The sequence shown here is derived from an EMBL/GenBank/DDBJ whole genome shotgun (WGS) entry which is preliminary data.</text>
</comment>
<evidence type="ECO:0000256" key="1">
    <source>
        <dbReference type="SAM" id="MobiDB-lite"/>
    </source>
</evidence>
<dbReference type="EMBL" id="JAFCMP010000412">
    <property type="protein sequence ID" value="KAG5180172.1"/>
    <property type="molecule type" value="Genomic_DNA"/>
</dbReference>
<reference evidence="2" key="1">
    <citation type="submission" date="2021-02" db="EMBL/GenBank/DDBJ databases">
        <title>First Annotated Genome of the Yellow-green Alga Tribonema minus.</title>
        <authorList>
            <person name="Mahan K.M."/>
        </authorList>
    </citation>
    <scope>NUCLEOTIDE SEQUENCE</scope>
    <source>
        <strain evidence="2">UTEX B ZZ1240</strain>
    </source>
</reference>
<accession>A0A835YU86</accession>
<proteinExistence type="predicted"/>
<gene>
    <name evidence="2" type="ORF">JKP88DRAFT_279872</name>
</gene>
<feature type="region of interest" description="Disordered" evidence="1">
    <location>
        <begin position="157"/>
        <end position="220"/>
    </location>
</feature>
<sequence>MEPQCRPEPFLGFLGLQQFGAKLKLLADAPTASSVTWSSDSVNGESAPVLEIDLEGVCKHFKHMSPGSLKSYPGKWHFMWLNNDDETATITKWYLEGFDQHCDPSTFDHTGKIEQPAAALDNEGKNKKAAARKHAARLRSDAAAAKAAEAAARAARFAASAEGKRRRIDADRATAADDSGGSSGASPPPRRPSSPASADGGGGGGGGGGYGDIGSEGDDD</sequence>
<organism evidence="2 3">
    <name type="scientific">Tribonema minus</name>
    <dbReference type="NCBI Taxonomy" id="303371"/>
    <lineage>
        <taxon>Eukaryota</taxon>
        <taxon>Sar</taxon>
        <taxon>Stramenopiles</taxon>
        <taxon>Ochrophyta</taxon>
        <taxon>PX clade</taxon>
        <taxon>Xanthophyceae</taxon>
        <taxon>Tribonematales</taxon>
        <taxon>Tribonemataceae</taxon>
        <taxon>Tribonema</taxon>
    </lineage>
</organism>
<feature type="compositionally biased region" description="Gly residues" evidence="1">
    <location>
        <begin position="199"/>
        <end position="214"/>
    </location>
</feature>
<keyword evidence="3" id="KW-1185">Reference proteome</keyword>
<protein>
    <submittedName>
        <fullName evidence="2">Uncharacterized protein</fullName>
    </submittedName>
</protein>
<name>A0A835YU86_9STRA</name>
<evidence type="ECO:0000313" key="2">
    <source>
        <dbReference type="EMBL" id="KAG5180172.1"/>
    </source>
</evidence>
<evidence type="ECO:0000313" key="3">
    <source>
        <dbReference type="Proteomes" id="UP000664859"/>
    </source>
</evidence>